<protein>
    <submittedName>
        <fullName evidence="1">Uncharacterized protein</fullName>
    </submittedName>
</protein>
<evidence type="ECO:0000313" key="1">
    <source>
        <dbReference type="EMBL" id="KAI5065239.1"/>
    </source>
</evidence>
<reference evidence="1" key="1">
    <citation type="submission" date="2021-01" db="EMBL/GenBank/DDBJ databases">
        <title>Adiantum capillus-veneris genome.</title>
        <authorList>
            <person name="Fang Y."/>
            <person name="Liao Q."/>
        </authorList>
    </citation>
    <scope>NUCLEOTIDE SEQUENCE</scope>
    <source>
        <strain evidence="1">H3</strain>
        <tissue evidence="1">Leaf</tissue>
    </source>
</reference>
<name>A0A9D4UC04_ADICA</name>
<dbReference type="EMBL" id="JABFUD020000019">
    <property type="protein sequence ID" value="KAI5065239.1"/>
    <property type="molecule type" value="Genomic_DNA"/>
</dbReference>
<keyword evidence="2" id="KW-1185">Reference proteome</keyword>
<dbReference type="PANTHER" id="PTHR35996">
    <property type="entry name" value="OSJNBA0038O10.25 PROTEIN"/>
    <property type="match status" value="1"/>
</dbReference>
<accession>A0A9D4UC04</accession>
<evidence type="ECO:0000313" key="2">
    <source>
        <dbReference type="Proteomes" id="UP000886520"/>
    </source>
</evidence>
<dbReference type="InterPro" id="IPR040278">
    <property type="entry name" value="UPF0426"/>
</dbReference>
<gene>
    <name evidence="1" type="ORF">GOP47_0019934</name>
</gene>
<sequence length="121" mass="13540">MAVLAIPHSLYRGATLLLHRNHFGHSRNPFVFLSLNKDRRPCRTPGLQLSALLNPQDDPIVKEALKEPLAFLGGVFAGVFRLDLNEDPLREWVARTSEAAGVQDVEDVEVKDETPEEITIE</sequence>
<dbReference type="Proteomes" id="UP000886520">
    <property type="component" value="Chromosome 19"/>
</dbReference>
<proteinExistence type="predicted"/>
<dbReference type="Pfam" id="PF26369">
    <property type="entry name" value="UPF0426"/>
    <property type="match status" value="1"/>
</dbReference>
<dbReference type="AlphaFoldDB" id="A0A9D4UC04"/>
<dbReference type="OrthoDB" id="784484at2759"/>
<organism evidence="1 2">
    <name type="scientific">Adiantum capillus-veneris</name>
    <name type="common">Maidenhair fern</name>
    <dbReference type="NCBI Taxonomy" id="13818"/>
    <lineage>
        <taxon>Eukaryota</taxon>
        <taxon>Viridiplantae</taxon>
        <taxon>Streptophyta</taxon>
        <taxon>Embryophyta</taxon>
        <taxon>Tracheophyta</taxon>
        <taxon>Polypodiopsida</taxon>
        <taxon>Polypodiidae</taxon>
        <taxon>Polypodiales</taxon>
        <taxon>Pteridineae</taxon>
        <taxon>Pteridaceae</taxon>
        <taxon>Vittarioideae</taxon>
        <taxon>Adiantum</taxon>
    </lineage>
</organism>
<dbReference type="PANTHER" id="PTHR35996:SF1">
    <property type="entry name" value="OS04G0528100 PROTEIN"/>
    <property type="match status" value="1"/>
</dbReference>
<comment type="caution">
    <text evidence="1">The sequence shown here is derived from an EMBL/GenBank/DDBJ whole genome shotgun (WGS) entry which is preliminary data.</text>
</comment>